<dbReference type="AlphaFoldDB" id="A0A1J1ITH7"/>
<keyword evidence="2" id="KW-1185">Reference proteome</keyword>
<dbReference type="EMBL" id="CVRI01000059">
    <property type="protein sequence ID" value="CRL03547.1"/>
    <property type="molecule type" value="Genomic_DNA"/>
</dbReference>
<gene>
    <name evidence="1" type="ORF">CLUMA_CG016643</name>
</gene>
<evidence type="ECO:0000313" key="1">
    <source>
        <dbReference type="EMBL" id="CRL03547.1"/>
    </source>
</evidence>
<protein>
    <submittedName>
        <fullName evidence="1">CLUMA_CG016643, isoform A</fullName>
    </submittedName>
</protein>
<dbReference type="Proteomes" id="UP000183832">
    <property type="component" value="Unassembled WGS sequence"/>
</dbReference>
<organism evidence="1 2">
    <name type="scientific">Clunio marinus</name>
    <dbReference type="NCBI Taxonomy" id="568069"/>
    <lineage>
        <taxon>Eukaryota</taxon>
        <taxon>Metazoa</taxon>
        <taxon>Ecdysozoa</taxon>
        <taxon>Arthropoda</taxon>
        <taxon>Hexapoda</taxon>
        <taxon>Insecta</taxon>
        <taxon>Pterygota</taxon>
        <taxon>Neoptera</taxon>
        <taxon>Endopterygota</taxon>
        <taxon>Diptera</taxon>
        <taxon>Nematocera</taxon>
        <taxon>Chironomoidea</taxon>
        <taxon>Chironomidae</taxon>
        <taxon>Clunio</taxon>
    </lineage>
</organism>
<proteinExistence type="predicted"/>
<name>A0A1J1ITH7_9DIPT</name>
<evidence type="ECO:0000313" key="2">
    <source>
        <dbReference type="Proteomes" id="UP000183832"/>
    </source>
</evidence>
<sequence>MNPQTQHIEDIYAKLVQLQIKPLISLNKSLSVIDYNHILNNSTVEEDKFHLISLSMLRIVCEDPLRIKYKAELKPRCFKTQTKKHQREGCEIKKLHFLGQSQATGTNSTSSTKLFQSKTKQHNSKFCRKENEKHFQKSGSSMTEQSFYFQKQRTQKVFRTKFSKILEALNKQKKDSFKSNQ</sequence>
<accession>A0A1J1ITH7</accession>
<reference evidence="1 2" key="1">
    <citation type="submission" date="2015-04" db="EMBL/GenBank/DDBJ databases">
        <authorList>
            <person name="Syromyatnikov M.Y."/>
            <person name="Popov V.N."/>
        </authorList>
    </citation>
    <scope>NUCLEOTIDE SEQUENCE [LARGE SCALE GENOMIC DNA]</scope>
</reference>